<gene>
    <name evidence="2" type="ORF">M0811_12214</name>
</gene>
<dbReference type="Pfam" id="PF00651">
    <property type="entry name" value="BTB"/>
    <property type="match status" value="1"/>
</dbReference>
<dbReference type="Gene3D" id="3.30.710.10">
    <property type="entry name" value="Potassium Channel Kv1.1, Chain A"/>
    <property type="match status" value="1"/>
</dbReference>
<accession>A0A9Q0L9V2</accession>
<dbReference type="PROSITE" id="PS50097">
    <property type="entry name" value="BTB"/>
    <property type="match status" value="1"/>
</dbReference>
<protein>
    <submittedName>
        <fullName evidence="2">Btb/poz domain-containing</fullName>
    </submittedName>
</protein>
<dbReference type="PANTHER" id="PTHR45774">
    <property type="entry name" value="BTB/POZ DOMAIN-CONTAINING"/>
    <property type="match status" value="1"/>
</dbReference>
<dbReference type="Proteomes" id="UP001149090">
    <property type="component" value="Unassembled WGS sequence"/>
</dbReference>
<proteinExistence type="predicted"/>
<dbReference type="OrthoDB" id="45365at2759"/>
<evidence type="ECO:0000313" key="2">
    <source>
        <dbReference type="EMBL" id="KAJ5068793.1"/>
    </source>
</evidence>
<dbReference type="AlphaFoldDB" id="A0A9Q0L9V2"/>
<dbReference type="EMBL" id="JAPDFW010000113">
    <property type="protein sequence ID" value="KAJ5068793.1"/>
    <property type="molecule type" value="Genomic_DNA"/>
</dbReference>
<keyword evidence="3" id="KW-1185">Reference proteome</keyword>
<sequence>MEQIFSSIFNNPELSDLKFIVGTERVEFYGHKLILVLQSKYFEKQFSSEENEIISSRTITEFKIPHFHPWIFAIILRYLYINKLDDVYYLTEDNVLEVLRGAKEFQIIGLENLCSNFLSRNLSPENWLKYYEFSINEEFFSLKEKIDMKFARAKAFFMKQNCLNSIQSKTLSFLLSNNNFEFPEIVLFQRLLDWGRYQNSINQIQESTENLRKILLTFLPLIRFEIMNLEDLAFVAKTNLLDDHEIVKFFAQISPDRKFLKNSSRVIPKFVLEEQKVLLLSSCSSVEWTEDVRKSIGSGGIKQIDIISISEKTPKLEEMLEYDGIFILTVNSALDKELLGNLLAEYIEPSNKNNFQGRGIVVASIYILDKDNYACLEGRIIKEKFLPLETGKDNWDKGYLLDTNFDIPDHPILENVKSFDGGKYSEHIKHDLITPNSKVIARWTDRTPFILEKKLDDSFGMAVVLNLFPVSDNAYSDGWLSSTDGAKIIANSVRYVLEQNHL</sequence>
<dbReference type="SMART" id="SM00225">
    <property type="entry name" value="BTB"/>
    <property type="match status" value="1"/>
</dbReference>
<name>A0A9Q0L9V2_ANAIG</name>
<organism evidence="2 3">
    <name type="scientific">Anaeramoeba ignava</name>
    <name type="common">Anaerobic marine amoeba</name>
    <dbReference type="NCBI Taxonomy" id="1746090"/>
    <lineage>
        <taxon>Eukaryota</taxon>
        <taxon>Metamonada</taxon>
        <taxon>Anaeramoebidae</taxon>
        <taxon>Anaeramoeba</taxon>
    </lineage>
</organism>
<dbReference type="PANTHER" id="PTHR45774:SF3">
    <property type="entry name" value="BTB (POZ) DOMAIN-CONTAINING 2B-RELATED"/>
    <property type="match status" value="1"/>
</dbReference>
<dbReference type="InterPro" id="IPR011333">
    <property type="entry name" value="SKP1/BTB/POZ_sf"/>
</dbReference>
<feature type="domain" description="BTB" evidence="1">
    <location>
        <begin position="15"/>
        <end position="85"/>
    </location>
</feature>
<dbReference type="InterPro" id="IPR000210">
    <property type="entry name" value="BTB/POZ_dom"/>
</dbReference>
<comment type="caution">
    <text evidence="2">The sequence shown here is derived from an EMBL/GenBank/DDBJ whole genome shotgun (WGS) entry which is preliminary data.</text>
</comment>
<reference evidence="2" key="1">
    <citation type="submission" date="2022-10" db="EMBL/GenBank/DDBJ databases">
        <title>Novel sulphate-reducing endosymbionts in the free-living metamonad Anaeramoeba.</title>
        <authorList>
            <person name="Jerlstrom-Hultqvist J."/>
            <person name="Cepicka I."/>
            <person name="Gallot-Lavallee L."/>
            <person name="Salas-Leiva D."/>
            <person name="Curtis B.A."/>
            <person name="Zahonova K."/>
            <person name="Pipaliya S."/>
            <person name="Dacks J."/>
            <person name="Roger A.J."/>
        </authorList>
    </citation>
    <scope>NUCLEOTIDE SEQUENCE</scope>
    <source>
        <strain evidence="2">BMAN</strain>
    </source>
</reference>
<evidence type="ECO:0000313" key="3">
    <source>
        <dbReference type="Proteomes" id="UP001149090"/>
    </source>
</evidence>
<evidence type="ECO:0000259" key="1">
    <source>
        <dbReference type="PROSITE" id="PS50097"/>
    </source>
</evidence>
<dbReference type="SUPFAM" id="SSF54695">
    <property type="entry name" value="POZ domain"/>
    <property type="match status" value="1"/>
</dbReference>